<gene>
    <name evidence="7" type="ORF">KVT40_003569</name>
</gene>
<dbReference type="SMART" id="SM00355">
    <property type="entry name" value="ZnF_C2H2"/>
    <property type="match status" value="3"/>
</dbReference>
<evidence type="ECO:0000256" key="1">
    <source>
        <dbReference type="ARBA" id="ARBA00022723"/>
    </source>
</evidence>
<feature type="domain" description="C2H2-type" evidence="6">
    <location>
        <begin position="231"/>
        <end position="261"/>
    </location>
</feature>
<evidence type="ECO:0000256" key="4">
    <source>
        <dbReference type="PROSITE-ProRule" id="PRU00042"/>
    </source>
</evidence>
<evidence type="ECO:0000256" key="2">
    <source>
        <dbReference type="ARBA" id="ARBA00022771"/>
    </source>
</evidence>
<dbReference type="PANTHER" id="PTHR23235">
    <property type="entry name" value="KRUEPPEL-LIKE TRANSCRIPTION FACTOR"/>
    <property type="match status" value="1"/>
</dbReference>
<dbReference type="GO" id="GO:0000981">
    <property type="term" value="F:DNA-binding transcription factor activity, RNA polymerase II-specific"/>
    <property type="evidence" value="ECO:0007669"/>
    <property type="project" value="TreeGrafter"/>
</dbReference>
<dbReference type="PROSITE" id="PS50157">
    <property type="entry name" value="ZINC_FINGER_C2H2_2"/>
    <property type="match status" value="3"/>
</dbReference>
<feature type="compositionally biased region" description="Basic residues" evidence="5">
    <location>
        <begin position="292"/>
        <end position="306"/>
    </location>
</feature>
<dbReference type="Gene3D" id="3.30.160.60">
    <property type="entry name" value="Classic Zinc Finger"/>
    <property type="match status" value="3"/>
</dbReference>
<organism evidence="7 8">
    <name type="scientific">Elsinoe batatas</name>
    <dbReference type="NCBI Taxonomy" id="2601811"/>
    <lineage>
        <taxon>Eukaryota</taxon>
        <taxon>Fungi</taxon>
        <taxon>Dikarya</taxon>
        <taxon>Ascomycota</taxon>
        <taxon>Pezizomycotina</taxon>
        <taxon>Dothideomycetes</taxon>
        <taxon>Dothideomycetidae</taxon>
        <taxon>Myriangiales</taxon>
        <taxon>Elsinoaceae</taxon>
        <taxon>Elsinoe</taxon>
    </lineage>
</organism>
<feature type="compositionally biased region" description="Basic and acidic residues" evidence="5">
    <location>
        <begin position="169"/>
        <end position="179"/>
    </location>
</feature>
<evidence type="ECO:0000313" key="8">
    <source>
        <dbReference type="Proteomes" id="UP000809789"/>
    </source>
</evidence>
<feature type="region of interest" description="Disordered" evidence="5">
    <location>
        <begin position="156"/>
        <end position="182"/>
    </location>
</feature>
<evidence type="ECO:0000256" key="3">
    <source>
        <dbReference type="ARBA" id="ARBA00022833"/>
    </source>
</evidence>
<dbReference type="EMBL" id="JAESVG020000004">
    <property type="protein sequence ID" value="KAG8627696.1"/>
    <property type="molecule type" value="Genomic_DNA"/>
</dbReference>
<proteinExistence type="predicted"/>
<dbReference type="OrthoDB" id="6910977at2759"/>
<sequence length="324" mass="36977">MATLLNPYTSTHPFMNERSQAYSGPGGMPFVSGSSWQAQGQFVTMPSMADNSDYLGQNQTVQDGNNWMNLRPSPSIQDLDFASEVSAASSPFIHPADSYYGASPHIKAEDSDSSSVFMSRTQSIVPSNATLPTQQAYQYPMTPAVKEERHSSFLEQVPSCHSVSSHSRSSQESHGHDSEGEFSFELRRRKRVYATQDTTVHQCHICKQFFQRSYNLRAHMRTHDPTRERAWVCQYPACDKAFERRADLSRHFDSLHIRDRKYPCPQCGSRFTRKDTARRHIEDGCSKRLGLKQRRTGQSSRRGRHRSNSDTGIYVKEEVPTEWH</sequence>
<dbReference type="Pfam" id="PF00096">
    <property type="entry name" value="zf-C2H2"/>
    <property type="match status" value="2"/>
</dbReference>
<keyword evidence="2 4" id="KW-0863">Zinc-finger</keyword>
<keyword evidence="3" id="KW-0862">Zinc</keyword>
<feature type="compositionally biased region" description="Low complexity" evidence="5">
    <location>
        <begin position="159"/>
        <end position="168"/>
    </location>
</feature>
<evidence type="ECO:0000259" key="6">
    <source>
        <dbReference type="PROSITE" id="PS50157"/>
    </source>
</evidence>
<reference evidence="7" key="1">
    <citation type="submission" date="2021-07" db="EMBL/GenBank/DDBJ databases">
        <title>Elsinoe batatas strain:CRI-CJ2 Genome sequencing and assembly.</title>
        <authorList>
            <person name="Huang L."/>
        </authorList>
    </citation>
    <scope>NUCLEOTIDE SEQUENCE</scope>
    <source>
        <strain evidence="7">CRI-CJ2</strain>
    </source>
</reference>
<feature type="compositionally biased region" description="Basic and acidic residues" evidence="5">
    <location>
        <begin position="315"/>
        <end position="324"/>
    </location>
</feature>
<feature type="domain" description="C2H2-type" evidence="6">
    <location>
        <begin position="201"/>
        <end position="228"/>
    </location>
</feature>
<evidence type="ECO:0000313" key="7">
    <source>
        <dbReference type="EMBL" id="KAG8627696.1"/>
    </source>
</evidence>
<feature type="domain" description="C2H2-type" evidence="6">
    <location>
        <begin position="262"/>
        <end position="293"/>
    </location>
</feature>
<name>A0A8K0L4S0_9PEZI</name>
<dbReference type="PROSITE" id="PS00028">
    <property type="entry name" value="ZINC_FINGER_C2H2_1"/>
    <property type="match status" value="2"/>
</dbReference>
<dbReference type="PANTHER" id="PTHR23235:SF120">
    <property type="entry name" value="KRUPPEL-LIKE FACTOR 15"/>
    <property type="match status" value="1"/>
</dbReference>
<accession>A0A8K0L4S0</accession>
<evidence type="ECO:0000256" key="5">
    <source>
        <dbReference type="SAM" id="MobiDB-lite"/>
    </source>
</evidence>
<dbReference type="InterPro" id="IPR013087">
    <property type="entry name" value="Znf_C2H2_type"/>
</dbReference>
<comment type="caution">
    <text evidence="7">The sequence shown here is derived from an EMBL/GenBank/DDBJ whole genome shotgun (WGS) entry which is preliminary data.</text>
</comment>
<dbReference type="SUPFAM" id="SSF57667">
    <property type="entry name" value="beta-beta-alpha zinc fingers"/>
    <property type="match status" value="1"/>
</dbReference>
<dbReference type="AlphaFoldDB" id="A0A8K0L4S0"/>
<keyword evidence="8" id="KW-1185">Reference proteome</keyword>
<dbReference type="Proteomes" id="UP000809789">
    <property type="component" value="Unassembled WGS sequence"/>
</dbReference>
<dbReference type="InterPro" id="IPR036236">
    <property type="entry name" value="Znf_C2H2_sf"/>
</dbReference>
<protein>
    <recommendedName>
        <fullName evidence="6">C2H2-type domain-containing protein</fullName>
    </recommendedName>
</protein>
<keyword evidence="1" id="KW-0479">Metal-binding</keyword>
<feature type="region of interest" description="Disordered" evidence="5">
    <location>
        <begin position="292"/>
        <end position="324"/>
    </location>
</feature>
<dbReference type="GO" id="GO:0000978">
    <property type="term" value="F:RNA polymerase II cis-regulatory region sequence-specific DNA binding"/>
    <property type="evidence" value="ECO:0007669"/>
    <property type="project" value="TreeGrafter"/>
</dbReference>
<dbReference type="GO" id="GO:0008270">
    <property type="term" value="F:zinc ion binding"/>
    <property type="evidence" value="ECO:0007669"/>
    <property type="project" value="UniProtKB-KW"/>
</dbReference>